<gene>
    <name evidence="8" type="ORF">GGQ66_002277</name>
</gene>
<dbReference type="GO" id="GO:0051536">
    <property type="term" value="F:iron-sulfur cluster binding"/>
    <property type="evidence" value="ECO:0007669"/>
    <property type="project" value="UniProtKB-KW"/>
</dbReference>
<feature type="domain" description="Dihydroxy-acid/6-phosphogluconate dehydratase C-terminal" evidence="7">
    <location>
        <begin position="373"/>
        <end position="567"/>
    </location>
</feature>
<comment type="caution">
    <text evidence="8">The sequence shown here is derived from an EMBL/GenBank/DDBJ whole genome shotgun (WGS) entry which is preliminary data.</text>
</comment>
<evidence type="ECO:0000256" key="5">
    <source>
        <dbReference type="ARBA" id="ARBA00023239"/>
    </source>
</evidence>
<dbReference type="RefSeq" id="WP_183792507.1">
    <property type="nucleotide sequence ID" value="NZ_JACIDU010000008.1"/>
</dbReference>
<dbReference type="Pfam" id="PF00920">
    <property type="entry name" value="ILVD_EDD_N"/>
    <property type="match status" value="1"/>
</dbReference>
<dbReference type="SUPFAM" id="SSF52016">
    <property type="entry name" value="LeuD/IlvD-like"/>
    <property type="match status" value="1"/>
</dbReference>
<name>A0A7W6K203_9HYPH</name>
<dbReference type="NCBIfam" id="NF009560">
    <property type="entry name" value="PRK13017.1"/>
    <property type="match status" value="1"/>
</dbReference>
<proteinExistence type="inferred from homology"/>
<dbReference type="FunFam" id="3.50.30.80:FF:000001">
    <property type="entry name" value="Dihydroxy-acid dehydratase"/>
    <property type="match status" value="1"/>
</dbReference>
<dbReference type="EC" id="4.2.1.9" evidence="8"/>
<dbReference type="InterPro" id="IPR000581">
    <property type="entry name" value="ILV_EDD_N"/>
</dbReference>
<dbReference type="NCBIfam" id="NF009559">
    <property type="entry name" value="PRK13016.1"/>
    <property type="match status" value="1"/>
</dbReference>
<keyword evidence="5 8" id="KW-0456">Lyase</keyword>
<dbReference type="InterPro" id="IPR042096">
    <property type="entry name" value="Dihydro-acid_dehy_C"/>
</dbReference>
<keyword evidence="9" id="KW-1185">Reference proteome</keyword>
<evidence type="ECO:0000256" key="2">
    <source>
        <dbReference type="ARBA" id="ARBA00022723"/>
    </source>
</evidence>
<evidence type="ECO:0000259" key="6">
    <source>
        <dbReference type="Pfam" id="PF00920"/>
    </source>
</evidence>
<dbReference type="SUPFAM" id="SSF143975">
    <property type="entry name" value="IlvD/EDD N-terminal domain-like"/>
    <property type="match status" value="1"/>
</dbReference>
<evidence type="ECO:0000259" key="7">
    <source>
        <dbReference type="Pfam" id="PF24877"/>
    </source>
</evidence>
<feature type="domain" description="Dihydroxy-acid/6-phosphogluconate dehydratase N-terminal" evidence="6">
    <location>
        <begin position="50"/>
        <end position="360"/>
    </location>
</feature>
<keyword evidence="4" id="KW-0411">Iron-sulfur</keyword>
<dbReference type="Gene3D" id="3.50.30.80">
    <property type="entry name" value="IlvD/EDD C-terminal domain-like"/>
    <property type="match status" value="1"/>
</dbReference>
<dbReference type="AlphaFoldDB" id="A0A7W6K203"/>
<keyword evidence="2" id="KW-0479">Metal-binding</keyword>
<sequence>MTGTNKKFTPAPWPRQLRSQHWYGGTSRDVIYHRGWMKNQGYPHDLFDGRPVIGILNTWSDMTPCNGHLRELAEKVKAGIWEAGGFPMEVPVFSASENTFRPTAMMFRNLAALSIEEAIRGQPMDGCVLMVGCDKTTPSLLMAAASVDLPSIVVTGGPMLNGYFRGERVGSGTHLWKFSEMVKAGEMTQAEFLEAEASMSRSSGTCNTMGTASTMASMAEALGMALSGNAAIPGVDSRRKAMAQLTGRRIVQMVKDDLKPSDIMTKEAFENAIRTNAAIGGSTNAVVHLLAMAGRVGIDLTLDDWDRCGRDVPTIVNLMPSGKYLMEEFFYAGGLPVVLKRLGEAGLLHKDALTVSGECVWDEVKDVVNWNEDVILPAEKALTQSGGIVVLKGNLAPKGAVLKPSAASPHLLVHRGRAVVFEDIDDYKAKINDDALDIDENCVMVLKNCGPKGYPGMAEVGNMGLPPKVLKKGITDMVRISDARMSGTAYGTVILHTAPEAAVGGPLAVVRNGDFISLDVPNRSLTLEISEAELAARLAEWQPNHDLPASGYAWLHQQHVQGADTGADLDFLKGCRGSAVGKDSH</sequence>
<protein>
    <submittedName>
        <fullName evidence="8">Dihydroxy-acid dehydratase</fullName>
        <ecNumber evidence="8">4.2.1.9</ecNumber>
    </submittedName>
</protein>
<accession>A0A7W6K203</accession>
<dbReference type="GO" id="GO:0046872">
    <property type="term" value="F:metal ion binding"/>
    <property type="evidence" value="ECO:0007669"/>
    <property type="project" value="UniProtKB-KW"/>
</dbReference>
<evidence type="ECO:0000256" key="3">
    <source>
        <dbReference type="ARBA" id="ARBA00023004"/>
    </source>
</evidence>
<dbReference type="EMBL" id="JACIDU010000008">
    <property type="protein sequence ID" value="MBB4103709.1"/>
    <property type="molecule type" value="Genomic_DNA"/>
</dbReference>
<dbReference type="InterPro" id="IPR056740">
    <property type="entry name" value="ILV_EDD_C"/>
</dbReference>
<dbReference type="Pfam" id="PF24877">
    <property type="entry name" value="ILV_EDD_C"/>
    <property type="match status" value="1"/>
</dbReference>
<reference evidence="8 9" key="1">
    <citation type="submission" date="2020-08" db="EMBL/GenBank/DDBJ databases">
        <title>Genomic Encyclopedia of Type Strains, Phase IV (KMG-IV): sequencing the most valuable type-strain genomes for metagenomic binning, comparative biology and taxonomic classification.</title>
        <authorList>
            <person name="Goeker M."/>
        </authorList>
    </citation>
    <scope>NUCLEOTIDE SEQUENCE [LARGE SCALE GENOMIC DNA]</scope>
    <source>
        <strain evidence="8 9">DSM 26385</strain>
    </source>
</reference>
<comment type="similarity">
    <text evidence="1">Belongs to the IlvD/Edd family.</text>
</comment>
<dbReference type="GO" id="GO:0004160">
    <property type="term" value="F:dihydroxy-acid dehydratase activity"/>
    <property type="evidence" value="ECO:0007669"/>
    <property type="project" value="UniProtKB-EC"/>
</dbReference>
<evidence type="ECO:0000313" key="8">
    <source>
        <dbReference type="EMBL" id="MBB4103709.1"/>
    </source>
</evidence>
<dbReference type="PANTHER" id="PTHR43183">
    <property type="entry name" value="HYPOTHETICAL DIHYDROXYACID DEHYDRATASE (EUROFUNG)-RELATED"/>
    <property type="match status" value="1"/>
</dbReference>
<dbReference type="NCBIfam" id="NF004784">
    <property type="entry name" value="PRK06131.1"/>
    <property type="match status" value="1"/>
</dbReference>
<dbReference type="Proteomes" id="UP000584824">
    <property type="component" value="Unassembled WGS sequence"/>
</dbReference>
<keyword evidence="3" id="KW-0408">Iron</keyword>
<dbReference type="InterPro" id="IPR052352">
    <property type="entry name" value="Sugar_Degrad_Dehydratases"/>
</dbReference>
<dbReference type="PANTHER" id="PTHR43183:SF1">
    <property type="entry name" value="HYPOTHETICAL DIHYDROXY-ACID DEHYDRATASE (EUROFUNG)-RELATED"/>
    <property type="match status" value="1"/>
</dbReference>
<evidence type="ECO:0000256" key="4">
    <source>
        <dbReference type="ARBA" id="ARBA00023014"/>
    </source>
</evidence>
<organism evidence="8 9">
    <name type="scientific">Allorhizobium borbori</name>
    <dbReference type="NCBI Taxonomy" id="485907"/>
    <lineage>
        <taxon>Bacteria</taxon>
        <taxon>Pseudomonadati</taxon>
        <taxon>Pseudomonadota</taxon>
        <taxon>Alphaproteobacteria</taxon>
        <taxon>Hyphomicrobiales</taxon>
        <taxon>Rhizobiaceae</taxon>
        <taxon>Rhizobium/Agrobacterium group</taxon>
        <taxon>Allorhizobium</taxon>
    </lineage>
</organism>
<evidence type="ECO:0000313" key="9">
    <source>
        <dbReference type="Proteomes" id="UP000584824"/>
    </source>
</evidence>
<dbReference type="InterPro" id="IPR037237">
    <property type="entry name" value="IlvD/EDD_N"/>
</dbReference>
<evidence type="ECO:0000256" key="1">
    <source>
        <dbReference type="ARBA" id="ARBA00006486"/>
    </source>
</evidence>